<dbReference type="PROSITE" id="PS00280">
    <property type="entry name" value="BPTI_KUNITZ_1"/>
    <property type="match status" value="9"/>
</dbReference>
<feature type="compositionally biased region" description="Basic residues" evidence="1">
    <location>
        <begin position="1520"/>
        <end position="1532"/>
    </location>
</feature>
<dbReference type="SUPFAM" id="SSF57362">
    <property type="entry name" value="BPTI-like"/>
    <property type="match status" value="15"/>
</dbReference>
<feature type="domain" description="BPTI/Kunitz inhibitor" evidence="2">
    <location>
        <begin position="2351"/>
        <end position="2403"/>
    </location>
</feature>
<feature type="domain" description="BPTI/Kunitz inhibitor" evidence="2">
    <location>
        <begin position="3959"/>
        <end position="4011"/>
    </location>
</feature>
<feature type="domain" description="BPTI/Kunitz inhibitor" evidence="2">
    <location>
        <begin position="3745"/>
        <end position="3795"/>
    </location>
</feature>
<proteinExistence type="predicted"/>
<dbReference type="InterPro" id="IPR036880">
    <property type="entry name" value="Kunitz_BPTI_sf"/>
</dbReference>
<dbReference type="InterPro" id="IPR028150">
    <property type="entry name" value="Lustrin_cystein"/>
</dbReference>
<feature type="domain" description="BPTI/Kunitz inhibitor" evidence="2">
    <location>
        <begin position="936"/>
        <end position="991"/>
    </location>
</feature>
<dbReference type="InterPro" id="IPR000742">
    <property type="entry name" value="EGF"/>
</dbReference>
<feature type="domain" description="BPTI/Kunitz inhibitor" evidence="2">
    <location>
        <begin position="2147"/>
        <end position="2197"/>
    </location>
</feature>
<keyword evidence="4" id="KW-1185">Reference proteome</keyword>
<feature type="domain" description="BPTI/Kunitz inhibitor" evidence="2">
    <location>
        <begin position="828"/>
        <end position="880"/>
    </location>
</feature>
<feature type="domain" description="BPTI/Kunitz inhibitor" evidence="2">
    <location>
        <begin position="628"/>
        <end position="674"/>
    </location>
</feature>
<feature type="domain" description="BPTI/Kunitz inhibitor" evidence="2">
    <location>
        <begin position="2024"/>
        <end position="2076"/>
    </location>
</feature>
<dbReference type="InterPro" id="IPR006149">
    <property type="entry name" value="EB_dom"/>
</dbReference>
<reference evidence="3" key="1">
    <citation type="submission" date="2023-06" db="EMBL/GenBank/DDBJ databases">
        <title>Genomic analysis of the entomopathogenic nematode Steinernema hermaphroditum.</title>
        <authorList>
            <person name="Schwarz E.M."/>
            <person name="Heppert J.K."/>
            <person name="Baniya A."/>
            <person name="Schwartz H.T."/>
            <person name="Tan C.-H."/>
            <person name="Antoshechkin I."/>
            <person name="Sternberg P.W."/>
            <person name="Goodrich-Blair H."/>
            <person name="Dillman A.R."/>
        </authorList>
    </citation>
    <scope>NUCLEOTIDE SEQUENCE</scope>
    <source>
        <strain evidence="3">PS9179</strain>
        <tissue evidence="3">Whole animal</tissue>
    </source>
</reference>
<dbReference type="InterPro" id="IPR053014">
    <property type="entry name" value="Cuticle_assoc_divergent"/>
</dbReference>
<dbReference type="PRINTS" id="PR00759">
    <property type="entry name" value="BASICPTASE"/>
</dbReference>
<feature type="compositionally biased region" description="Polar residues" evidence="1">
    <location>
        <begin position="70"/>
        <end position="89"/>
    </location>
</feature>
<dbReference type="Gene3D" id="4.10.410.10">
    <property type="entry name" value="Pancreatic trypsin inhibitor Kunitz domain"/>
    <property type="match status" value="15"/>
</dbReference>
<dbReference type="InterPro" id="IPR002223">
    <property type="entry name" value="Kunitz_BPTI"/>
</dbReference>
<sequence>MKRPNEEKKASSADRSMDIKIVTGSLSKLTLELPDECIDLKLTISRKEELEASKPSDGYACSDEEESVESVPQAQSTPKPATPLASNKRATPVAPTLPSLSASIDHSAKYLLDLIQKRDNEGTATNILGEHMTASNLDDKYCFTLFVGTVIVDDFDESLLESTLQRFQRCLREIRLYVFTSRLTKRVADVFAKLDSTSLWIVSEIDDITRDLIERLAKKNSLTSFYHISSVADQDLPLILSFLLQDQFEYIIFSFCTRKTVHLIGDYIRANRKRIAGKEVRLILASLSHFKRQAGSGRVGDACSFNTDCLGGMFCNAGMCTCLTTYIAAESYCYPKVDPGQPGCVYNEQCSSVWPDAFCDTSAGVGKCRCGEGKVERATRDGHVCLDVNDASGNTLAITCPLPEGAGYTSALSDPEHPRQDDGPGPVLCNTESTITSQTIGTDDMGNGDSACLFPSDNSFLADIYDCVEFVSVMDLTTAGYSEKANGICCPNRAFTCVQPTATGPNPSEPRWWYNAVTGMCQQFLWDPTAGGSGEHSPNNFRTVEHCESYCRDACSRGSPEYDVRNTFIEENPITGCSQGNTCGNNFECKTIGSVQWCCPSVVSICGAQGGRPLDPTIHTRGVIYHPGVHKQGTAPSTRFYYDPLHGKCSPFTFNGAGGNYNNFLSRIDCELFCSRLQCDRGNPLRIGEATQSCQSNSDCPSSHDCKIDQNVCCPKMQTICTQPLRVGNCDRSVRRYWYSAATRECQSFEYTGCQGNDNNFESLVDCQTFCRNAAPEPRCAQGQAYKDSTGKFVQCSSSRSKSTCPANYECYFDGNLHGCCPTKAYTCSLPSNPGVTCGPGVSYKYYYNPTTMECESFEYRGCDGNSNNFATRNECESFCGVGGCTNGGTPLRDNSGVLLSCSEKHDNCPPTHECQMVVMGTTKTSRCCPSRAFICGLPPQQGSSICSGGLSVVTRYYFNIVTKKCSSFIFNGCDGNPNNFASHNQCNNFCHAAACTAGDVVYLNPNTQEPITCNDELQNNCPRNYQCQYDSLTDQNVCCGATDMGVCPDGEKAYINAMDLTVRECLINEQHSCPEDYLCRFNALKNRYFCCGSKSKVKNYCPKGRAPFKDPNTHQPSRCTMNSANSGCSDGFSCQSELSGALQGYCCSVNDICPNGEQYFIDENSAMPRACTIGQFITCPTGFTCMSSYDGQMGYCCKGNPPPSPTDGCPPGEIVYMEKNQVVACDPFNSDNNRCPSGFTCQWSLQTQRYQCCGSEILPVQAQESDGCPSRQIAFLDSASQKPKVCTSATFSCPTGYFCQFSVVNKQFQCCGIPSSCPASQVAFIGMDGEAQTCNLGGGAACPEGFSCVRGRNGRELCCAGNNPCSLNQVYEEGECHDKVELGKKCQFSSQCRGGSTCRNRICHCPKGSIEKDGECVPEKKELKCPDNQVVVDGACLKMVKIGESCSSTQQCLGKSSCQFGVCSCEKESEIRNGQCVLSQSSRKSKKDEDEVEDEEVEKDKVKVDVRKTFGLITDRKPQPTKKPKISRPKQGKVVTDDVCPHPRKQYLFNGKPQNCINGRPCAIGYKCTYSKKANGYFCCSAPSVGAPIIGKSSTAPSPANRHGCPSGSALLFPSTRQPVVCPNSAKCPAGYACLKSTLSQQKQCCTVTVAARKPPQKYKPKNGGLSMSQFRMLQRWKALRKGGSFPVNSQAPARKTEEEDDEKITVLPLSPCPSYMVLLESRSATGKTTKRCLFVPLVHGFCEQGVSCSECDIPVVEAKCQIPDQRYQYFYCDIASGKVRYDPGSYYQCLDGRFHVLRCNTGTEYSAKMEECAEVPMSRRKRSGSGGSRTGDICTFNTDCQSGMYCGGGVCSCLSDFVSITGYCWPKVNPGESGCVEDRQCEAVWPGASCSSSNMCECPLGTVPSKTRDGTVCIHEGVPPSCPLPEPAYDKPNPASILANPSTHPLNPDTYMPVLCTSSSIEVRHSNGGDGSTWCVYPDGEEDVYIADLYNCIQHPQVNHDAFPEYAESVDGVCCHSRAFVCVQPMEQGEDPSIPRWWYNSITGTCSQFLWDGNQAEGASPNNFRTIEHCESYCRDTCSRGPNQFTDSKWTITDDTPVVNCIHSPGTCNPEFTCNLIGSQQTCCPTVMHICSEYGGRLLLTPPVLEYDRGTLIAGAKVSTRYYYDSAQGRCMNFLYSGLGNYNNFLTRQDCESFCSKLVCEYGNPLRVGEEWQRCETSGDCPSSHQCESGHKVCCPTAQSICSQPKRLGDCTNSVRRYWYNAVTRQCEMFQYTGCQGNDNNFDSLLSCQQKCRNIAVEPKCSVGRAYRDSNGNYQACSDKSTGKTCPANYECVFDGTTHGCCPKKAYTCSLSSDKGVQCGSGRSFRYYFNSNKQSCESFQYEGCDGNSNNFQSVEECQDYCGVGGCPNGGQPLRDQSSNQMVTCTEQSKCPTTHECVQISSNGNVANRCCPTKTHICSLPPQQGNHCSKTPITKFYFNIVTKDCGKFQFNGCNGNLNNFGTMEQCNNFCSSAACAPGEITYKDVNTKRVLECSPSLINSCPTDYTCRYDALTSNHVCCGTPVSDVCPPGEKSFVNALDESVKECAINVPGSCPADYLCRFSSMRNRYYCCASTSGNVCPDGRSLFRNAKSHLPIRCTLNNRQNSCPDGYTCQSRVDNVLQGYCCSSQNVCKGNAEFFVDDKTKMPRMCTPGAFISCPTGYKCHKQPNAQTGYCCKGHITAMTEGCPPGEYVYTKKKKVVPCDPFNPANEPCPATYSCQYAVNFQRYQCCGKDPIEEEEVAAIEYGCPLHQVAFIDKVTKMAQVCTSSANNCPTGYFCQFSDKNKQFQCCGHKSGCPGESVAYIDISGKAKECQITVNTCPAGYACQRVEDGTKYQCCTLNNAIGTTATTTPEPEPETTEIPKPVKAMKAKEKCAENEIFRNGKCSPRRTGEACVLDSQCSFGAKCISLICACPRGMDELDGKCVEAEEPMLEIDEITGDVIGQPLQLRKTAVKAVRCPPGQVSHEGKCVRSTTLGGLCVADVQCRDGAECRNKRCRCMDGTAGYKGRCLAHVCGIGAPFEPATNQYGLAIRCVNVQCPAKSRCIFSKTVNDYVCCKTEAAPSPTVSRPPVRPPVRRPRPTTTTRSNTCPDGSSPLLFPANRQPVVCTTQASCPKGYSCIRRLCCRVTFSRQKDAVLDCPAHLVEVTYFKDGREVTRCGAFVSVKPECRIGDPCSECDLITPSDKCSKEFAKESLYCDIKTNTIDVHENGFIICDLRKGIVVRKICGPNEIFVEGLCQERGARFKRQGVSGSGRVGDFCSFNTDCLTGMFCSTGTCTCLSNFVAIQGYCYLKKNPGESGCQYAEQCSAVWPESRCEKSRCECPEDVNGIPYVQSKTRDGVVCVLHSGEDGDPVPKCPLPEYDDDLLAMPPSQLRNAAMTDTEDHEIPMGEHINMLQFCTSTSTDYTNFVPNGGGACVYGQEPYASGNGIYIADLYDCVTSTSSMSNVKTAMEGLYDVHPQADGICCPNRAFTCIQPKREADSGSAAPAGVRPRWWYNAVTGTCEQFMWDPWDESEMQSPNNFKTREHCESYCRDTCKRGSPQYISGALISEDEPVNNCQTASSCTSNFECTSVGSMQLCCPTVASVCSNSGGRPADLLRSTNFDPGHTMRRSHSLTFATSSRYYYDAEQGRCIAFTYNGALGNYNNFKSSAECELFCAKLQCNYGTPLKIGANNQRCSSNNDCPSTHECQSDHNVCCPRPQAICSQPLRLGDCKQSVRRYWYNAVTRACEIFDYTGCQGNDNNFETLLECQNTCENIIPEPQCPQGDAYKDYQGNYYTCSNSGTGNVCPVNYECYFDGYVWGCCPTKAYTCTLSPHKGVTCGSGSSYRYFYNAQTQECESFQYNGCDGNSNNFATREECEGYCGVGGCPNGGAPERNEFGQLMVCSASTTCPTTHECTSVTSGSSVVNRCCPTRAYICSLPPQQGSSCSSSAAARYYFNIVTKECTQFTYNGCSGNLNNFATLEQCNNFCLSAACTPGDIAYVNPNTNLPYECNAALSNSCPSNFHCTYDQLSSNSVCCGATHMDVCPEGEKAYVNAVDMSVRECLINVDGSCPSNYLCRFHAMKNRYYCCASISGDLCPAGKSLYREPSSKSPIRCTISNNGNQCPNGYSCQSDVPGAFQGYCCSTQHLCPNKADFYIEESNQMPRSCTVGAFITCPTGYSCQSTQQEFTTGYCCKGEVQSVSDGCPPGEYVYMKDNQIASCDPFNPPNGPCPGGYSCQWSLSNQRYQCCGATAITAAKTGKLAPLGCPNSQVAFRDPKTNAPKICTAAAQNCPTGYFCQFSSANNQFQCCGMDGGCPNESVAFIGVSGEPQSCVMGQSTCPGGYSCQRSVTGSHLCCTTSTTSAPECKENQVAVDGACLDKVSLGEPCKNQVQCPAGAVCGEDGFCDCPEGLANVNGVCEKECPPDHVLVGAECLPRGDPGEVCVGDEQCRGGSMCRSGICQCPEGQVIQGNVCVTSRSRPRSSTCPRANESPFVDPRTKKMRYCSPNRTNTCPKGYTCQFSTVTQRHLCCGRTVVSSLPKTSAATSSPKSDVCEKGSPYLLNGVPQTCTSSMCPSGYKCSFSKKAKNYYCCSKEVASSHGCPQGQALLFPSTGTPVQCSNVGSNSCPSGYNCMRSTKTGNYQCCTKSSKAQSRKDDMEATSSCPSHKVEVQRVVNGRLVKRCESSCPPHQVAVRGICRDLHLADDPVSADPEAGEFLQ</sequence>
<organism evidence="3 4">
    <name type="scientific">Steinernema hermaphroditum</name>
    <dbReference type="NCBI Taxonomy" id="289476"/>
    <lineage>
        <taxon>Eukaryota</taxon>
        <taxon>Metazoa</taxon>
        <taxon>Ecdysozoa</taxon>
        <taxon>Nematoda</taxon>
        <taxon>Chromadorea</taxon>
        <taxon>Rhabditida</taxon>
        <taxon>Tylenchina</taxon>
        <taxon>Panagrolaimomorpha</taxon>
        <taxon>Strongyloidoidea</taxon>
        <taxon>Steinernematidae</taxon>
        <taxon>Steinernema</taxon>
    </lineage>
</organism>
<dbReference type="Proteomes" id="UP001175271">
    <property type="component" value="Unassembled WGS sequence"/>
</dbReference>
<feature type="domain" description="BPTI/Kunitz inhibitor" evidence="2">
    <location>
        <begin position="3514"/>
        <end position="3573"/>
    </location>
</feature>
<feature type="region of interest" description="Disordered" evidence="1">
    <location>
        <begin position="49"/>
        <end position="93"/>
    </location>
</feature>
<dbReference type="EMBL" id="JAUCMV010000002">
    <property type="protein sequence ID" value="KAK0420886.1"/>
    <property type="molecule type" value="Genomic_DNA"/>
</dbReference>
<name>A0AA39M426_9BILA</name>
<feature type="region of interest" description="Disordered" evidence="1">
    <location>
        <begin position="3107"/>
        <end position="3130"/>
    </location>
</feature>
<protein>
    <recommendedName>
        <fullName evidence="2">BPTI/Kunitz inhibitor domain-containing protein</fullName>
    </recommendedName>
</protein>
<dbReference type="Pfam" id="PF14625">
    <property type="entry name" value="Lustrin_cystein"/>
    <property type="match status" value="37"/>
</dbReference>
<evidence type="ECO:0000259" key="2">
    <source>
        <dbReference type="PROSITE" id="PS50279"/>
    </source>
</evidence>
<dbReference type="SMART" id="SM00131">
    <property type="entry name" value="KU"/>
    <property type="match status" value="15"/>
</dbReference>
<dbReference type="InterPro" id="IPR020901">
    <property type="entry name" value="Prtase_inh_Kunz-CS"/>
</dbReference>
<dbReference type="PROSITE" id="PS50279">
    <property type="entry name" value="BPTI_KUNITZ_2"/>
    <property type="match status" value="15"/>
</dbReference>
<evidence type="ECO:0000313" key="3">
    <source>
        <dbReference type="EMBL" id="KAK0420886.1"/>
    </source>
</evidence>
<dbReference type="GO" id="GO:0004867">
    <property type="term" value="F:serine-type endopeptidase inhibitor activity"/>
    <property type="evidence" value="ECO:0007669"/>
    <property type="project" value="InterPro"/>
</dbReference>
<dbReference type="PANTHER" id="PTHR46339:SF7">
    <property type="entry name" value="BPTI_KUNITZ INHIBITOR DOMAIN-CONTAINING PROTEIN"/>
    <property type="match status" value="1"/>
</dbReference>
<dbReference type="InterPro" id="IPR006150">
    <property type="entry name" value="Cys_repeat_1"/>
</dbReference>
<dbReference type="CDD" id="cd00109">
    <property type="entry name" value="Kunitz-type"/>
    <property type="match status" value="11"/>
</dbReference>
<feature type="domain" description="BPTI/Kunitz inhibitor" evidence="2">
    <location>
        <begin position="3852"/>
        <end position="3904"/>
    </location>
</feature>
<feature type="region of interest" description="Disordered" evidence="1">
    <location>
        <begin position="1516"/>
        <end position="1536"/>
    </location>
</feature>
<comment type="caution">
    <text evidence="3">The sequence shown here is derived from an EMBL/GenBank/DDBJ whole genome shotgun (WGS) entry which is preliminary data.</text>
</comment>
<feature type="domain" description="BPTI/Kunitz inhibitor" evidence="2">
    <location>
        <begin position="3663"/>
        <end position="3698"/>
    </location>
</feature>
<gene>
    <name evidence="3" type="ORF">QR680_014947</name>
</gene>
<dbReference type="CDD" id="cd22593">
    <property type="entry name" value="Kunitz_conkunitzin"/>
    <property type="match status" value="2"/>
</dbReference>
<accession>A0AA39M426</accession>
<feature type="domain" description="BPTI/Kunitz inhibitor" evidence="2">
    <location>
        <begin position="721"/>
        <end position="771"/>
    </location>
</feature>
<dbReference type="Pfam" id="PF00014">
    <property type="entry name" value="Kunitz_BPTI"/>
    <property type="match status" value="15"/>
</dbReference>
<evidence type="ECO:0000256" key="1">
    <source>
        <dbReference type="SAM" id="MobiDB-lite"/>
    </source>
</evidence>
<feature type="domain" description="BPTI/Kunitz inhibitor" evidence="2">
    <location>
        <begin position="2244"/>
        <end position="2294"/>
    </location>
</feature>
<dbReference type="SMART" id="SM00181">
    <property type="entry name" value="EGF"/>
    <property type="match status" value="6"/>
</dbReference>
<dbReference type="SMART" id="SM00289">
    <property type="entry name" value="WR1"/>
    <property type="match status" value="45"/>
</dbReference>
<dbReference type="Pfam" id="PF01683">
    <property type="entry name" value="EB"/>
    <property type="match status" value="9"/>
</dbReference>
<dbReference type="PANTHER" id="PTHR46339">
    <property type="entry name" value="PROTEIN CBG15282-RELATED"/>
    <property type="match status" value="1"/>
</dbReference>
<feature type="domain" description="BPTI/Kunitz inhibitor" evidence="2">
    <location>
        <begin position="2459"/>
        <end position="2511"/>
    </location>
</feature>
<feature type="domain" description="BPTI/Kunitz inhibitor" evidence="2">
    <location>
        <begin position="497"/>
        <end position="551"/>
    </location>
</feature>
<evidence type="ECO:0000313" key="4">
    <source>
        <dbReference type="Proteomes" id="UP001175271"/>
    </source>
</evidence>